<dbReference type="Proteomes" id="UP000178369">
    <property type="component" value="Unassembled WGS sequence"/>
</dbReference>
<organism evidence="2 3">
    <name type="scientific">Candidatus Curtissbacteria bacterium RIFCSPHIGHO2_12_FULL_41_17</name>
    <dbReference type="NCBI Taxonomy" id="1797722"/>
    <lineage>
        <taxon>Bacteria</taxon>
        <taxon>Candidatus Curtissiibacteriota</taxon>
    </lineage>
</organism>
<protein>
    <recommendedName>
        <fullName evidence="4">Zinc-ribbon domain-containing protein</fullName>
    </recommendedName>
</protein>
<keyword evidence="1" id="KW-0812">Transmembrane</keyword>
<keyword evidence="1" id="KW-1133">Transmembrane helix</keyword>
<evidence type="ECO:0000313" key="2">
    <source>
        <dbReference type="EMBL" id="OGE05618.1"/>
    </source>
</evidence>
<dbReference type="AlphaFoldDB" id="A0A1F5HN82"/>
<gene>
    <name evidence="2" type="ORF">A3F45_00170</name>
</gene>
<feature type="transmembrane region" description="Helical" evidence="1">
    <location>
        <begin position="61"/>
        <end position="82"/>
    </location>
</feature>
<name>A0A1F5HN82_9BACT</name>
<comment type="caution">
    <text evidence="2">The sequence shown here is derived from an EMBL/GenBank/DDBJ whole genome shotgun (WGS) entry which is preliminary data.</text>
</comment>
<evidence type="ECO:0000313" key="3">
    <source>
        <dbReference type="Proteomes" id="UP000178369"/>
    </source>
</evidence>
<dbReference type="EMBL" id="MFBL01000006">
    <property type="protein sequence ID" value="OGE05618.1"/>
    <property type="molecule type" value="Genomic_DNA"/>
</dbReference>
<reference evidence="2 3" key="1">
    <citation type="journal article" date="2016" name="Nat. Commun.">
        <title>Thousands of microbial genomes shed light on interconnected biogeochemical processes in an aquifer system.</title>
        <authorList>
            <person name="Anantharaman K."/>
            <person name="Brown C.T."/>
            <person name="Hug L.A."/>
            <person name="Sharon I."/>
            <person name="Castelle C.J."/>
            <person name="Probst A.J."/>
            <person name="Thomas B.C."/>
            <person name="Singh A."/>
            <person name="Wilkins M.J."/>
            <person name="Karaoz U."/>
            <person name="Brodie E.L."/>
            <person name="Williams K.H."/>
            <person name="Hubbard S.S."/>
            <person name="Banfield J.F."/>
        </authorList>
    </citation>
    <scope>NUCLEOTIDE SEQUENCE [LARGE SCALE GENOMIC DNA]</scope>
</reference>
<keyword evidence="1" id="KW-0472">Membrane</keyword>
<proteinExistence type="predicted"/>
<evidence type="ECO:0000256" key="1">
    <source>
        <dbReference type="SAM" id="Phobius"/>
    </source>
</evidence>
<sequence>MKCSNCSFENTKDSIFCQECGHDLSKTKNNGSEEHINNTHKSLHKEIEDVIFEPKKKSSNWGIWVFVICLVIFGFLVLIIIGQSSSSPNSNPSVAANNTSENAASYTLIENEELNWIGQDLYYIGTLKNTGSKAIKDVRVRIDFYYDKAATKLFDTRYATIVGAAANGAFSFQIQLPIYPPNQFWWRRTIESAGF</sequence>
<accession>A0A1F5HN82</accession>
<evidence type="ECO:0008006" key="4">
    <source>
        <dbReference type="Google" id="ProtNLM"/>
    </source>
</evidence>